<dbReference type="InterPro" id="IPR006001">
    <property type="entry name" value="Therm_gnt_kin"/>
</dbReference>
<comment type="similarity">
    <text evidence="2 10">Belongs to the gluconokinase GntK/GntV family.</text>
</comment>
<comment type="caution">
    <text evidence="11">The sequence shown here is derived from an EMBL/GenBank/DDBJ whole genome shotgun (WGS) entry which is preliminary data.</text>
</comment>
<evidence type="ECO:0000256" key="10">
    <source>
        <dbReference type="RuleBase" id="RU363066"/>
    </source>
</evidence>
<evidence type="ECO:0000256" key="8">
    <source>
        <dbReference type="ARBA" id="ARBA00023064"/>
    </source>
</evidence>
<dbReference type="Proteomes" id="UP000629098">
    <property type="component" value="Unassembled WGS sequence"/>
</dbReference>
<keyword evidence="7 10" id="KW-0067">ATP-binding</keyword>
<keyword evidence="8" id="KW-0311">Gluconate utilization</keyword>
<dbReference type="FunFam" id="3.40.50.300:FF:000522">
    <property type="entry name" value="Gluconokinase"/>
    <property type="match status" value="1"/>
</dbReference>
<reference evidence="11" key="1">
    <citation type="submission" date="2020-09" db="EMBL/GenBank/DDBJ databases">
        <title>Iningainema tapete sp. nov. (Scytonemataceae, Cyanobacteria) from greenhouses in central Florida (USA) produces two types of nodularin with biosynthetic potential for microcystin-LR and anabaenopeptins.</title>
        <authorList>
            <person name="Berthold D.E."/>
            <person name="Lefler F.W."/>
            <person name="Huang I.-S."/>
            <person name="Abdulla H."/>
            <person name="Zimba P.V."/>
            <person name="Laughinghouse H.D. IV."/>
        </authorList>
    </citation>
    <scope>NUCLEOTIDE SEQUENCE</scope>
    <source>
        <strain evidence="11">BLCCT55</strain>
    </source>
</reference>
<evidence type="ECO:0000256" key="2">
    <source>
        <dbReference type="ARBA" id="ARBA00008420"/>
    </source>
</evidence>
<keyword evidence="6 10" id="KW-0418">Kinase</keyword>
<dbReference type="SUPFAM" id="SSF52540">
    <property type="entry name" value="P-loop containing nucleoside triphosphate hydrolases"/>
    <property type="match status" value="1"/>
</dbReference>
<comment type="pathway">
    <text evidence="1">Carbohydrate acid metabolism.</text>
</comment>
<evidence type="ECO:0000256" key="7">
    <source>
        <dbReference type="ARBA" id="ARBA00022840"/>
    </source>
</evidence>
<dbReference type="NCBIfam" id="TIGR01313">
    <property type="entry name" value="therm_gnt_kin"/>
    <property type="match status" value="1"/>
</dbReference>
<dbReference type="PANTHER" id="PTHR43442:SF3">
    <property type="entry name" value="GLUCONOKINASE-RELATED"/>
    <property type="match status" value="1"/>
</dbReference>
<protein>
    <recommendedName>
        <fullName evidence="3 10">Gluconokinase</fullName>
        <ecNumber evidence="3 10">2.7.1.12</ecNumber>
    </recommendedName>
</protein>
<gene>
    <name evidence="11" type="ORF">ICL16_18960</name>
</gene>
<proteinExistence type="inferred from homology"/>
<keyword evidence="4 10" id="KW-0808">Transferase</keyword>
<evidence type="ECO:0000256" key="6">
    <source>
        <dbReference type="ARBA" id="ARBA00022777"/>
    </source>
</evidence>
<dbReference type="AlphaFoldDB" id="A0A8J6XPH8"/>
<keyword evidence="5 10" id="KW-0547">Nucleotide-binding</keyword>
<dbReference type="GO" id="GO:0046316">
    <property type="term" value="F:gluconokinase activity"/>
    <property type="evidence" value="ECO:0007669"/>
    <property type="project" value="UniProtKB-EC"/>
</dbReference>
<sequence>MIIVVMGVSGSGKSTIGKLLADNLGWEFSDADCFHPPENIEKMRHGIPLQDEDRMPWLIAMATALKQWLQEHKNVVLACSALKANYRQYLIFDEEQVKLVYLKGSFAVIQKRLHARTNHFMSEQLLKSQFDTLEEPSDAFVVNVEDPPQVIVQQIIAGLGDEKL</sequence>
<dbReference type="InterPro" id="IPR031322">
    <property type="entry name" value="Shikimate/glucono_kinase"/>
</dbReference>
<accession>A0A8J6XPH8</accession>
<evidence type="ECO:0000256" key="5">
    <source>
        <dbReference type="ARBA" id="ARBA00022741"/>
    </source>
</evidence>
<evidence type="ECO:0000256" key="1">
    <source>
        <dbReference type="ARBA" id="ARBA00004761"/>
    </source>
</evidence>
<dbReference type="CDD" id="cd02021">
    <property type="entry name" value="GntK"/>
    <property type="match status" value="1"/>
</dbReference>
<dbReference type="EMBL" id="JACXAE010000064">
    <property type="protein sequence ID" value="MBD2774097.1"/>
    <property type="molecule type" value="Genomic_DNA"/>
</dbReference>
<dbReference type="PANTHER" id="PTHR43442">
    <property type="entry name" value="GLUCONOKINASE-RELATED"/>
    <property type="match status" value="1"/>
</dbReference>
<evidence type="ECO:0000256" key="4">
    <source>
        <dbReference type="ARBA" id="ARBA00022679"/>
    </source>
</evidence>
<organism evidence="11 12">
    <name type="scientific">Iningainema tapete BLCC-T55</name>
    <dbReference type="NCBI Taxonomy" id="2748662"/>
    <lineage>
        <taxon>Bacteria</taxon>
        <taxon>Bacillati</taxon>
        <taxon>Cyanobacteriota</taxon>
        <taxon>Cyanophyceae</taxon>
        <taxon>Nostocales</taxon>
        <taxon>Scytonemataceae</taxon>
        <taxon>Iningainema tapete</taxon>
    </lineage>
</organism>
<evidence type="ECO:0000313" key="11">
    <source>
        <dbReference type="EMBL" id="MBD2774097.1"/>
    </source>
</evidence>
<keyword evidence="12" id="KW-1185">Reference proteome</keyword>
<dbReference type="Pfam" id="PF01202">
    <property type="entry name" value="SKI"/>
    <property type="match status" value="1"/>
</dbReference>
<name>A0A8J6XPH8_9CYAN</name>
<evidence type="ECO:0000256" key="3">
    <source>
        <dbReference type="ARBA" id="ARBA00012054"/>
    </source>
</evidence>
<evidence type="ECO:0000313" key="12">
    <source>
        <dbReference type="Proteomes" id="UP000629098"/>
    </source>
</evidence>
<comment type="catalytic activity">
    <reaction evidence="9 10">
        <text>D-gluconate + ATP = 6-phospho-D-gluconate + ADP + H(+)</text>
        <dbReference type="Rhea" id="RHEA:19433"/>
        <dbReference type="ChEBI" id="CHEBI:15378"/>
        <dbReference type="ChEBI" id="CHEBI:18391"/>
        <dbReference type="ChEBI" id="CHEBI:30616"/>
        <dbReference type="ChEBI" id="CHEBI:58759"/>
        <dbReference type="ChEBI" id="CHEBI:456216"/>
        <dbReference type="EC" id="2.7.1.12"/>
    </reaction>
</comment>
<dbReference type="GO" id="GO:0005737">
    <property type="term" value="C:cytoplasm"/>
    <property type="evidence" value="ECO:0007669"/>
    <property type="project" value="TreeGrafter"/>
</dbReference>
<dbReference type="GO" id="GO:0019521">
    <property type="term" value="P:D-gluconate metabolic process"/>
    <property type="evidence" value="ECO:0007669"/>
    <property type="project" value="UniProtKB-KW"/>
</dbReference>
<dbReference type="EC" id="2.7.1.12" evidence="3 10"/>
<dbReference type="GO" id="GO:0005524">
    <property type="term" value="F:ATP binding"/>
    <property type="evidence" value="ECO:0007669"/>
    <property type="project" value="UniProtKB-KW"/>
</dbReference>
<dbReference type="RefSeq" id="WP_190830858.1">
    <property type="nucleotide sequence ID" value="NZ_CAWPPI010000064.1"/>
</dbReference>
<dbReference type="Gene3D" id="3.40.50.300">
    <property type="entry name" value="P-loop containing nucleotide triphosphate hydrolases"/>
    <property type="match status" value="1"/>
</dbReference>
<dbReference type="InterPro" id="IPR027417">
    <property type="entry name" value="P-loop_NTPase"/>
</dbReference>
<evidence type="ECO:0000256" key="9">
    <source>
        <dbReference type="ARBA" id="ARBA00048090"/>
    </source>
</evidence>